<reference evidence="3 4" key="1">
    <citation type="journal article" date="2014" name="Genome Announc.">
        <title>Draft Genome Sequence of Geobacillus thermopakistaniensis Strain MAS1.</title>
        <authorList>
            <person name="Siddiqui M.A."/>
            <person name="Rashid N."/>
            <person name="Ayyampalayam S."/>
            <person name="Whitman W.B."/>
        </authorList>
    </citation>
    <scope>NUCLEOTIDE SEQUENCE [LARGE SCALE GENOMIC DNA]</scope>
    <source>
        <strain evidence="3 4">MAS1</strain>
    </source>
</reference>
<dbReference type="InterPro" id="IPR038729">
    <property type="entry name" value="Rad50/SbcC_AAA"/>
</dbReference>
<dbReference type="EMBL" id="AYSF01000086">
    <property type="protein sequence ID" value="ESU70958.1"/>
    <property type="molecule type" value="Genomic_DNA"/>
</dbReference>
<feature type="coiled-coil region" evidence="1">
    <location>
        <begin position="402"/>
        <end position="513"/>
    </location>
</feature>
<feature type="domain" description="Rad50/SbcC-type AAA" evidence="2">
    <location>
        <begin position="32"/>
        <end position="286"/>
    </location>
</feature>
<sequence>MFIEAIKIRIIAKSGKKYGRYINFLNNDKINELNLIYGKNALGKSTLIESIIYALNGEAIYGKRKKDIINYKMILSTYLKDTLEHAEIYLQLSNKKERIVVLRDAIDSEEPVIVFKNVKLEKNDDGKSLNNKTKEKEFYKINKERDITGNKTYQEFLFSFLGIEPIRKKTDNDEDNSERLIFYIQNLMPLFIIHQGAWHDIQAINPRYDINEIKKTAFEVIMNFTSTDVIKYRYLLESYQTSLRQKNNSIKDIQEVIGLLSFSQVSEIDNEIERKTKELQDLSNKISEMEKGTTEINHVIKEIRSKYRHKSLVARRYLDSLETLESEIDQYNYYINKIQSDIEKNDKLKTAKKLIGILPIEFCPRCLNKVSIKENEELEKGYCSLCGNEFQTPHDYEKDNTLNYLKDELKDFQRLKLDKEEEKRQISNKLFLVQLELKELKETMDNYEAELRPQNLEQYNFYSREIGRLKNIITELQKDKEIIKKYEKLLNEKEKLAEEVKNLRKKIKDIESHQDLDNKKLEFFEKQFKDILFDLDFLKDGFDESKVEEGNSKKSTSDIIKEIYNQIKIDREDYYPKIEGINLYNITSSSGLIRIILSYYIALLKTALEFKDSVNHPMLLIMDEPRQQNLDLDTFNKFLDIFSKLKKEYPETQFQVIIASSEKGNCQESNISLDLGDNSYLIQEIDN</sequence>
<dbReference type="Proteomes" id="UP000018339">
    <property type="component" value="Unassembled WGS sequence"/>
</dbReference>
<dbReference type="AlphaFoldDB" id="A0A7U9J8Q6"/>
<keyword evidence="1" id="KW-0175">Coiled coil</keyword>
<dbReference type="Gene3D" id="3.40.50.300">
    <property type="entry name" value="P-loop containing nucleotide triphosphate hydrolases"/>
    <property type="match status" value="2"/>
</dbReference>
<evidence type="ECO:0000259" key="2">
    <source>
        <dbReference type="Pfam" id="PF13476"/>
    </source>
</evidence>
<dbReference type="RefSeq" id="WP_023634482.1">
    <property type="nucleotide sequence ID" value="NZ_AYSF01000086.1"/>
</dbReference>
<accession>A0A7U9J8Q6</accession>
<name>A0A7U9J8Q6_GEOTM</name>
<comment type="caution">
    <text evidence="3">The sequence shown here is derived from an EMBL/GenBank/DDBJ whole genome shotgun (WGS) entry which is preliminary data.</text>
</comment>
<evidence type="ECO:0000256" key="1">
    <source>
        <dbReference type="SAM" id="Coils"/>
    </source>
</evidence>
<dbReference type="Pfam" id="PF13476">
    <property type="entry name" value="AAA_23"/>
    <property type="match status" value="1"/>
</dbReference>
<dbReference type="SUPFAM" id="SSF52540">
    <property type="entry name" value="P-loop containing nucleoside triphosphate hydrolases"/>
    <property type="match status" value="1"/>
</dbReference>
<organism evidence="3 4">
    <name type="scientific">Geobacillus thermopakistaniensis (strain MAS1)</name>
    <dbReference type="NCBI Taxonomy" id="1408282"/>
    <lineage>
        <taxon>Bacteria</taxon>
        <taxon>Bacillati</taxon>
        <taxon>Bacillota</taxon>
        <taxon>Bacilli</taxon>
        <taxon>Bacillales</taxon>
        <taxon>Anoxybacillaceae</taxon>
        <taxon>Geobacillus</taxon>
    </lineage>
</organism>
<protein>
    <recommendedName>
        <fullName evidence="2">Rad50/SbcC-type AAA domain-containing protein</fullName>
    </recommendedName>
</protein>
<proteinExistence type="predicted"/>
<evidence type="ECO:0000313" key="3">
    <source>
        <dbReference type="EMBL" id="ESU70958.1"/>
    </source>
</evidence>
<keyword evidence="4" id="KW-1185">Reference proteome</keyword>
<gene>
    <name evidence="3" type="ORF">T260_16120</name>
</gene>
<feature type="coiled-coil region" evidence="1">
    <location>
        <begin position="236"/>
        <end position="292"/>
    </location>
</feature>
<dbReference type="InterPro" id="IPR027417">
    <property type="entry name" value="P-loop_NTPase"/>
</dbReference>
<evidence type="ECO:0000313" key="4">
    <source>
        <dbReference type="Proteomes" id="UP000018339"/>
    </source>
</evidence>